<comment type="caution">
    <text evidence="2">The sequence shown here is derived from an EMBL/GenBank/DDBJ whole genome shotgun (WGS) entry which is preliminary data.</text>
</comment>
<name>A0ABQ1ZAC7_9BACL</name>
<organism evidence="2 3">
    <name type="scientific">Paenibacillus silvae</name>
    <dbReference type="NCBI Taxonomy" id="1325358"/>
    <lineage>
        <taxon>Bacteria</taxon>
        <taxon>Bacillati</taxon>
        <taxon>Bacillota</taxon>
        <taxon>Bacilli</taxon>
        <taxon>Bacillales</taxon>
        <taxon>Paenibacillaceae</taxon>
        <taxon>Paenibacillus</taxon>
    </lineage>
</organism>
<proteinExistence type="predicted"/>
<accession>A0ABQ1ZAC7</accession>
<dbReference type="EMBL" id="BMFU01000002">
    <property type="protein sequence ID" value="GGH53289.1"/>
    <property type="molecule type" value="Genomic_DNA"/>
</dbReference>
<evidence type="ECO:0000256" key="1">
    <source>
        <dbReference type="SAM" id="MobiDB-lite"/>
    </source>
</evidence>
<dbReference type="Proteomes" id="UP000652153">
    <property type="component" value="Unassembled WGS sequence"/>
</dbReference>
<evidence type="ECO:0000313" key="3">
    <source>
        <dbReference type="Proteomes" id="UP000652153"/>
    </source>
</evidence>
<gene>
    <name evidence="2" type="ORF">GCM10008014_20840</name>
</gene>
<reference evidence="3" key="1">
    <citation type="journal article" date="2019" name="Int. J. Syst. Evol. Microbiol.">
        <title>The Global Catalogue of Microorganisms (GCM) 10K type strain sequencing project: providing services to taxonomists for standard genome sequencing and annotation.</title>
        <authorList>
            <consortium name="The Broad Institute Genomics Platform"/>
            <consortium name="The Broad Institute Genome Sequencing Center for Infectious Disease"/>
            <person name="Wu L."/>
            <person name="Ma J."/>
        </authorList>
    </citation>
    <scope>NUCLEOTIDE SEQUENCE [LARGE SCALE GENOMIC DNA]</scope>
    <source>
        <strain evidence="3">CGMCC 1.12770</strain>
    </source>
</reference>
<sequence>MQIKQRISKDSPRHAEKEASFPGKLASFRTIRTMHLSGVYKWIHVDHVRISYQVQV</sequence>
<protein>
    <submittedName>
        <fullName evidence="2">Uncharacterized protein</fullName>
    </submittedName>
</protein>
<evidence type="ECO:0000313" key="2">
    <source>
        <dbReference type="EMBL" id="GGH53289.1"/>
    </source>
</evidence>
<feature type="region of interest" description="Disordered" evidence="1">
    <location>
        <begin position="1"/>
        <end position="20"/>
    </location>
</feature>
<feature type="compositionally biased region" description="Basic and acidic residues" evidence="1">
    <location>
        <begin position="7"/>
        <end position="19"/>
    </location>
</feature>
<keyword evidence="3" id="KW-1185">Reference proteome</keyword>